<dbReference type="Pfam" id="PF05368">
    <property type="entry name" value="NmrA"/>
    <property type="match status" value="1"/>
</dbReference>
<dbReference type="InterPro" id="IPR008030">
    <property type="entry name" value="NmrA-like"/>
</dbReference>
<keyword evidence="6" id="KW-1185">Reference proteome</keyword>
<keyword evidence="2" id="KW-0521">NADP</keyword>
<dbReference type="PANTHER" id="PTHR42748">
    <property type="entry name" value="NITROGEN METABOLITE REPRESSION PROTEIN NMRA FAMILY MEMBER"/>
    <property type="match status" value="1"/>
</dbReference>
<evidence type="ECO:0000256" key="1">
    <source>
        <dbReference type="ARBA" id="ARBA00006328"/>
    </source>
</evidence>
<evidence type="ECO:0000259" key="4">
    <source>
        <dbReference type="Pfam" id="PF05368"/>
    </source>
</evidence>
<reference evidence="5" key="1">
    <citation type="submission" date="2020-03" db="EMBL/GenBank/DDBJ databases">
        <title>Draft Genome Sequence of Cylindrodendrum hubeiense.</title>
        <authorList>
            <person name="Buettner E."/>
            <person name="Kellner H."/>
        </authorList>
    </citation>
    <scope>NUCLEOTIDE SEQUENCE</scope>
    <source>
        <strain evidence="5">IHI 201604</strain>
    </source>
</reference>
<dbReference type="EMBL" id="JAANBB010000019">
    <property type="protein sequence ID" value="KAF7555568.1"/>
    <property type="molecule type" value="Genomic_DNA"/>
</dbReference>
<dbReference type="OrthoDB" id="300709at2759"/>
<name>A0A9P5HJK2_9HYPO</name>
<organism evidence="5 6">
    <name type="scientific">Cylindrodendrum hubeiense</name>
    <dbReference type="NCBI Taxonomy" id="595255"/>
    <lineage>
        <taxon>Eukaryota</taxon>
        <taxon>Fungi</taxon>
        <taxon>Dikarya</taxon>
        <taxon>Ascomycota</taxon>
        <taxon>Pezizomycotina</taxon>
        <taxon>Sordariomycetes</taxon>
        <taxon>Hypocreomycetidae</taxon>
        <taxon>Hypocreales</taxon>
        <taxon>Nectriaceae</taxon>
        <taxon>Cylindrodendrum</taxon>
    </lineage>
</organism>
<proteinExistence type="inferred from homology"/>
<dbReference type="GO" id="GO:0016491">
    <property type="term" value="F:oxidoreductase activity"/>
    <property type="evidence" value="ECO:0007669"/>
    <property type="project" value="UniProtKB-KW"/>
</dbReference>
<accession>A0A9P5HJK2</accession>
<comment type="caution">
    <text evidence="5">The sequence shown here is derived from an EMBL/GenBank/DDBJ whole genome shotgun (WGS) entry which is preliminary data.</text>
</comment>
<dbReference type="Gene3D" id="3.40.50.720">
    <property type="entry name" value="NAD(P)-binding Rossmann-like Domain"/>
    <property type="match status" value="1"/>
</dbReference>
<protein>
    <recommendedName>
        <fullName evidence="4">NmrA-like domain-containing protein</fullName>
    </recommendedName>
</protein>
<gene>
    <name evidence="5" type="ORF">G7Z17_g2049</name>
</gene>
<evidence type="ECO:0000313" key="5">
    <source>
        <dbReference type="EMBL" id="KAF7555568.1"/>
    </source>
</evidence>
<evidence type="ECO:0000313" key="6">
    <source>
        <dbReference type="Proteomes" id="UP000722485"/>
    </source>
</evidence>
<dbReference type="Proteomes" id="UP000722485">
    <property type="component" value="Unassembled WGS sequence"/>
</dbReference>
<dbReference type="InterPro" id="IPR036291">
    <property type="entry name" value="NAD(P)-bd_dom_sf"/>
</dbReference>
<dbReference type="SUPFAM" id="SSF51735">
    <property type="entry name" value="NAD(P)-binding Rossmann-fold domains"/>
    <property type="match status" value="1"/>
</dbReference>
<dbReference type="GO" id="GO:0005634">
    <property type="term" value="C:nucleus"/>
    <property type="evidence" value="ECO:0007669"/>
    <property type="project" value="TreeGrafter"/>
</dbReference>
<dbReference type="PANTHER" id="PTHR42748:SF30">
    <property type="entry name" value="NMRA-LIKE DOMAIN-CONTAINING PROTEIN"/>
    <property type="match status" value="1"/>
</dbReference>
<evidence type="ECO:0000256" key="2">
    <source>
        <dbReference type="ARBA" id="ARBA00022857"/>
    </source>
</evidence>
<comment type="similarity">
    <text evidence="1">Belongs to the NmrA-type oxidoreductase family.</text>
</comment>
<feature type="domain" description="NmrA-like" evidence="4">
    <location>
        <begin position="23"/>
        <end position="233"/>
    </location>
</feature>
<keyword evidence="3" id="KW-0560">Oxidoreductase</keyword>
<dbReference type="InterPro" id="IPR051164">
    <property type="entry name" value="NmrA-like_oxidored"/>
</dbReference>
<evidence type="ECO:0000256" key="3">
    <source>
        <dbReference type="ARBA" id="ARBA00023002"/>
    </source>
</evidence>
<sequence length="240" mass="26750">MAKLLTVFGATGQQGVWEQASAVVEVSQGKAVADAAVAAGAAQIIWSSLPNVTKMTSGEITNAKHYDSKAEVEEYIRTLDIKSMFFMPGWFMQNHLSIMKPQIMADGTYVFSQPWDTSSLIPLIDIRDTGKFIAPALLDPDLYHGKNFTCATDFYTPMEMVDAWTKATGKTVRFQQVGTGSEYSTLSEAQSMELRKARGLITKYAYFGPTGIADLTWTLKQLTETPRSWEEFILENLPWF</sequence>
<dbReference type="AlphaFoldDB" id="A0A9P5HJK2"/>